<protein>
    <submittedName>
        <fullName evidence="1">Uncharacterized protein</fullName>
    </submittedName>
</protein>
<accession>A0A6J4SDG8</accession>
<evidence type="ECO:0000313" key="1">
    <source>
        <dbReference type="EMBL" id="CAA9490711.1"/>
    </source>
</evidence>
<sequence>MALLLSLSSRCGGFIAATQEPNHPPLTTVIAAHDRGHRGV</sequence>
<name>A0A6J4SDG8_9ACTN</name>
<reference evidence="1" key="1">
    <citation type="submission" date="2020-02" db="EMBL/GenBank/DDBJ databases">
        <authorList>
            <person name="Meier V. D."/>
        </authorList>
    </citation>
    <scope>NUCLEOTIDE SEQUENCE</scope>
    <source>
        <strain evidence="1">AVDCRST_MAG05</strain>
    </source>
</reference>
<dbReference type="EMBL" id="CADCVM010000201">
    <property type="protein sequence ID" value="CAA9490711.1"/>
    <property type="molecule type" value="Genomic_DNA"/>
</dbReference>
<dbReference type="AlphaFoldDB" id="A0A6J4SDG8"/>
<organism evidence="1">
    <name type="scientific">uncultured Rubrobacteraceae bacterium</name>
    <dbReference type="NCBI Taxonomy" id="349277"/>
    <lineage>
        <taxon>Bacteria</taxon>
        <taxon>Bacillati</taxon>
        <taxon>Actinomycetota</taxon>
        <taxon>Rubrobacteria</taxon>
        <taxon>Rubrobacterales</taxon>
        <taxon>Rubrobacteraceae</taxon>
        <taxon>environmental samples</taxon>
    </lineage>
</organism>
<proteinExistence type="predicted"/>
<gene>
    <name evidence="1" type="ORF">AVDCRST_MAG05-1880</name>
</gene>